<keyword evidence="4" id="KW-0539">Nucleus</keyword>
<dbReference type="PANTHER" id="PTHR12694">
    <property type="entry name" value="TRANSCRIPTION INITIATION FACTOR IIA SUBUNIT 1"/>
    <property type="match status" value="1"/>
</dbReference>
<dbReference type="FunFam" id="1.10.287.100:FF:000001">
    <property type="entry name" value="Transcription initiation factor IIA subunit"/>
    <property type="match status" value="1"/>
</dbReference>
<comment type="subcellular location">
    <subcellularLocation>
        <location evidence="1">Nucleus</location>
    </subcellularLocation>
</comment>
<feature type="region of interest" description="Disordered" evidence="6">
    <location>
        <begin position="240"/>
        <end position="260"/>
    </location>
</feature>
<dbReference type="PANTHER" id="PTHR12694:SF8">
    <property type="entry name" value="TRANSCRIPTION INITIATION FACTOR IIA SUBUNIT 1"/>
    <property type="match status" value="1"/>
</dbReference>
<dbReference type="SUPFAM" id="SSF47396">
    <property type="entry name" value="Transcription factor IIA (TFIIA), alpha-helical domain"/>
    <property type="match status" value="1"/>
</dbReference>
<feature type="compositionally biased region" description="Polar residues" evidence="6">
    <location>
        <begin position="87"/>
        <end position="100"/>
    </location>
</feature>
<comment type="caution">
    <text evidence="7">The sequence shown here is derived from an EMBL/GenBank/DDBJ whole genome shotgun (WGS) entry which is preliminary data.</text>
</comment>
<reference evidence="7 8" key="1">
    <citation type="journal article" date="2018" name="MBio">
        <title>Comparative Genomics Reveals the Core Gene Toolbox for the Fungus-Insect Symbiosis.</title>
        <authorList>
            <person name="Wang Y."/>
            <person name="Stata M."/>
            <person name="Wang W."/>
            <person name="Stajich J.E."/>
            <person name="White M.M."/>
            <person name="Moncalvo J.M."/>
        </authorList>
    </citation>
    <scope>NUCLEOTIDE SEQUENCE [LARGE SCALE GENOMIC DNA]</scope>
    <source>
        <strain evidence="7 8">SWE-8-4</strain>
    </source>
</reference>
<feature type="region of interest" description="Disordered" evidence="6">
    <location>
        <begin position="165"/>
        <end position="188"/>
    </location>
</feature>
<evidence type="ECO:0000256" key="6">
    <source>
        <dbReference type="SAM" id="MobiDB-lite"/>
    </source>
</evidence>
<dbReference type="GO" id="GO:0005672">
    <property type="term" value="C:transcription factor TFIIA complex"/>
    <property type="evidence" value="ECO:0007669"/>
    <property type="project" value="InterPro"/>
</dbReference>
<evidence type="ECO:0000256" key="2">
    <source>
        <dbReference type="ARBA" id="ARBA00010059"/>
    </source>
</evidence>
<evidence type="ECO:0000313" key="7">
    <source>
        <dbReference type="EMBL" id="PVU90745.1"/>
    </source>
</evidence>
<feature type="compositionally biased region" description="Acidic residues" evidence="6">
    <location>
        <begin position="165"/>
        <end position="178"/>
    </location>
</feature>
<evidence type="ECO:0000256" key="1">
    <source>
        <dbReference type="ARBA" id="ARBA00004123"/>
    </source>
</evidence>
<dbReference type="CDD" id="cd07976">
    <property type="entry name" value="TFIIA_alpha_beta_like"/>
    <property type="match status" value="2"/>
</dbReference>
<dbReference type="Pfam" id="PF03153">
    <property type="entry name" value="TFIIA"/>
    <property type="match status" value="2"/>
</dbReference>
<dbReference type="InterPro" id="IPR004855">
    <property type="entry name" value="TFIIA_asu/bsu"/>
</dbReference>
<dbReference type="SUPFAM" id="SSF50784">
    <property type="entry name" value="Transcription factor IIA (TFIIA), beta-barrel domain"/>
    <property type="match status" value="1"/>
</dbReference>
<protein>
    <recommendedName>
        <fullName evidence="5">Transcription initiation factor IIA large subunit</fullName>
    </recommendedName>
</protein>
<evidence type="ECO:0000256" key="4">
    <source>
        <dbReference type="ARBA" id="ARBA00023242"/>
    </source>
</evidence>
<accession>A0A2T9YEK7</accession>
<dbReference type="GO" id="GO:0006367">
    <property type="term" value="P:transcription initiation at RNA polymerase II promoter"/>
    <property type="evidence" value="ECO:0007669"/>
    <property type="project" value="InterPro"/>
</dbReference>
<feature type="compositionally biased region" description="Low complexity" evidence="6">
    <location>
        <begin position="140"/>
        <end position="149"/>
    </location>
</feature>
<dbReference type="InterPro" id="IPR009088">
    <property type="entry name" value="TFIIA_b-brl"/>
</dbReference>
<dbReference type="Gene3D" id="1.10.287.100">
    <property type="match status" value="1"/>
</dbReference>
<feature type="region of interest" description="Disordered" evidence="6">
    <location>
        <begin position="140"/>
        <end position="159"/>
    </location>
</feature>
<keyword evidence="3" id="KW-0804">Transcription</keyword>
<dbReference type="AlphaFoldDB" id="A0A2T9YEK7"/>
<comment type="similarity">
    <text evidence="2">Belongs to the TFIIA subunit 1 family.</text>
</comment>
<feature type="compositionally biased region" description="Low complexity" evidence="6">
    <location>
        <begin position="240"/>
        <end position="249"/>
    </location>
</feature>
<dbReference type="Gene3D" id="2.30.18.10">
    <property type="entry name" value="Transcription factor IIA (TFIIA), beta-barrel domain"/>
    <property type="match status" value="1"/>
</dbReference>
<dbReference type="EMBL" id="MBFR01000240">
    <property type="protein sequence ID" value="PVU90745.1"/>
    <property type="molecule type" value="Genomic_DNA"/>
</dbReference>
<dbReference type="Proteomes" id="UP000245383">
    <property type="component" value="Unassembled WGS sequence"/>
</dbReference>
<dbReference type="OrthoDB" id="6275927at2759"/>
<organism evidence="7 8">
    <name type="scientific">Smittium simulii</name>
    <dbReference type="NCBI Taxonomy" id="133385"/>
    <lineage>
        <taxon>Eukaryota</taxon>
        <taxon>Fungi</taxon>
        <taxon>Fungi incertae sedis</taxon>
        <taxon>Zoopagomycota</taxon>
        <taxon>Kickxellomycotina</taxon>
        <taxon>Harpellomycetes</taxon>
        <taxon>Harpellales</taxon>
        <taxon>Legeriomycetaceae</taxon>
        <taxon>Smittium</taxon>
    </lineage>
</organism>
<evidence type="ECO:0000256" key="5">
    <source>
        <dbReference type="ARBA" id="ARBA00074154"/>
    </source>
</evidence>
<dbReference type="STRING" id="133385.A0A2T9YEK7"/>
<sequence length="361" mass="40445">MSSLIVASIYQQVINDVIHNIQRDFEDSGVDVSVLNELQQLWETKIIQSRVTNFPPEDDKNQLEQEEDMENSSKRGTNKQKAKARSKSYNQNLSVGNINQDESEDELSDANSVVSNKYPENETKFTGQSAASLASIINTSNTNNMSANTGYPLSPSQRKNNAFEEDYDDQNSSTDDESQNQPLSTRAPQFLASGVNAPLASMSPMMGQRNLDQAQQNSSKINDLLNNNATGNDYMYQSLGSNSLANNNSQDTKKPYLPQNDGCDDPISVWKIFLAERKLKQLNSANKLDSTEQNKDFNMTISQVDGDNSENGGDITEHMVLCQYDKVSRTKNKWKCVLKDGIMLVNGRNYLFHKANGDFEW</sequence>
<evidence type="ECO:0000256" key="3">
    <source>
        <dbReference type="ARBA" id="ARBA00023163"/>
    </source>
</evidence>
<evidence type="ECO:0000313" key="8">
    <source>
        <dbReference type="Proteomes" id="UP000245383"/>
    </source>
</evidence>
<name>A0A2T9YEK7_9FUNG</name>
<feature type="region of interest" description="Disordered" evidence="6">
    <location>
        <begin position="52"/>
        <end position="111"/>
    </location>
</feature>
<keyword evidence="8" id="KW-1185">Reference proteome</keyword>
<proteinExistence type="inferred from homology"/>
<gene>
    <name evidence="7" type="ORF">BB561_004734</name>
</gene>
<feature type="compositionally biased region" description="Basic residues" evidence="6">
    <location>
        <begin position="76"/>
        <end position="86"/>
    </location>
</feature>
<dbReference type="SMART" id="SM01371">
    <property type="entry name" value="TFIIA"/>
    <property type="match status" value="1"/>
</dbReference>